<dbReference type="GO" id="GO:0006310">
    <property type="term" value="P:DNA recombination"/>
    <property type="evidence" value="ECO:0007669"/>
    <property type="project" value="UniProtKB-KW"/>
</dbReference>
<dbReference type="GeneID" id="20820971"/>
<dbReference type="Gene3D" id="1.10.443.10">
    <property type="entry name" value="Intergrase catalytic core"/>
    <property type="match status" value="1"/>
</dbReference>
<accession>W4FB09</accession>
<dbReference type="GO" id="GO:0003677">
    <property type="term" value="F:DNA binding"/>
    <property type="evidence" value="ECO:0007669"/>
    <property type="project" value="InterPro"/>
</dbReference>
<organism evidence="2">
    <name type="scientific">Aphanomyces astaci</name>
    <name type="common">Crayfish plague agent</name>
    <dbReference type="NCBI Taxonomy" id="112090"/>
    <lineage>
        <taxon>Eukaryota</taxon>
        <taxon>Sar</taxon>
        <taxon>Stramenopiles</taxon>
        <taxon>Oomycota</taxon>
        <taxon>Saprolegniomycetes</taxon>
        <taxon>Saprolegniales</taxon>
        <taxon>Verrucalvaceae</taxon>
        <taxon>Aphanomyces</taxon>
    </lineage>
</organism>
<dbReference type="RefSeq" id="XP_009846428.1">
    <property type="nucleotide sequence ID" value="XM_009848126.1"/>
</dbReference>
<proteinExistence type="predicted"/>
<sequence>METIKVNKFSFKDTVITEWDLKDKDFDVILGKDKQNNIDEEKKAHPLTVLELSTLLNALSSLHPFFGAMLRLALVVGFIGCFRISEVLRPRWNDIQLVSEGKGRYLSTKRRSPVCAFVDSTTTTPRSCVTELRQPAQERFFLSKICDAPRCGTTSRLVSRSRADQPAQLVTGGRRNYARSTNWDFVAQLTPWWVVLPGV</sequence>
<dbReference type="AlphaFoldDB" id="W4FB09"/>
<dbReference type="InterPro" id="IPR013762">
    <property type="entry name" value="Integrase-like_cat_sf"/>
</dbReference>
<evidence type="ECO:0000256" key="1">
    <source>
        <dbReference type="ARBA" id="ARBA00023172"/>
    </source>
</evidence>
<gene>
    <name evidence="2" type="ORF">H257_18975</name>
</gene>
<protein>
    <submittedName>
        <fullName evidence="2">Uncharacterized protein</fullName>
    </submittedName>
</protein>
<name>W4FB09_APHAT</name>
<dbReference type="SUPFAM" id="SSF56349">
    <property type="entry name" value="DNA breaking-rejoining enzymes"/>
    <property type="match status" value="1"/>
</dbReference>
<dbReference type="VEuPathDB" id="FungiDB:H257_18975"/>
<dbReference type="GO" id="GO:0015074">
    <property type="term" value="P:DNA integration"/>
    <property type="evidence" value="ECO:0007669"/>
    <property type="project" value="InterPro"/>
</dbReference>
<dbReference type="EMBL" id="KI913403">
    <property type="protein sequence ID" value="ETV64089.1"/>
    <property type="molecule type" value="Genomic_DNA"/>
</dbReference>
<evidence type="ECO:0000313" key="2">
    <source>
        <dbReference type="EMBL" id="ETV64089.1"/>
    </source>
</evidence>
<reference evidence="2" key="1">
    <citation type="submission" date="2013-12" db="EMBL/GenBank/DDBJ databases">
        <title>The Genome Sequence of Aphanomyces astaci APO3.</title>
        <authorList>
            <consortium name="The Broad Institute Genomics Platform"/>
            <person name="Russ C."/>
            <person name="Tyler B."/>
            <person name="van West P."/>
            <person name="Dieguez-Uribeondo J."/>
            <person name="Young S.K."/>
            <person name="Zeng Q."/>
            <person name="Gargeya S."/>
            <person name="Fitzgerald M."/>
            <person name="Abouelleil A."/>
            <person name="Alvarado L."/>
            <person name="Chapman S.B."/>
            <person name="Gainer-Dewar J."/>
            <person name="Goldberg J."/>
            <person name="Griggs A."/>
            <person name="Gujja S."/>
            <person name="Hansen M."/>
            <person name="Howarth C."/>
            <person name="Imamovic A."/>
            <person name="Ireland A."/>
            <person name="Larimer J."/>
            <person name="McCowan C."/>
            <person name="Murphy C."/>
            <person name="Pearson M."/>
            <person name="Poon T.W."/>
            <person name="Priest M."/>
            <person name="Roberts A."/>
            <person name="Saif S."/>
            <person name="Shea T."/>
            <person name="Sykes S."/>
            <person name="Wortman J."/>
            <person name="Nusbaum C."/>
            <person name="Birren B."/>
        </authorList>
    </citation>
    <scope>NUCLEOTIDE SEQUENCE [LARGE SCALE GENOMIC DNA]</scope>
    <source>
        <strain evidence="2">APO3</strain>
    </source>
</reference>
<dbReference type="InterPro" id="IPR011010">
    <property type="entry name" value="DNA_brk_join_enz"/>
</dbReference>
<keyword evidence="1" id="KW-0233">DNA recombination</keyword>